<dbReference type="PROSITE" id="PS51257">
    <property type="entry name" value="PROKAR_LIPOPROTEIN"/>
    <property type="match status" value="1"/>
</dbReference>
<sequence length="144" mass="16958">MQGRILTFFILTLVLFVFSSCSKPLANNNFPYPKIAYIETKNSNVIPSIFAETFINRFKILYEKTPNPNLKELRFYFSNYANDSEDFWIPTFSFTPSYHLTLNTQVIYHSYTQNFTQSYTIPITTFNPPYAQDFDGILRKILEQ</sequence>
<accession>A0ABS7JKW4</accession>
<comment type="caution">
    <text evidence="1">The sequence shown here is derived from an EMBL/GenBank/DDBJ whole genome shotgun (WGS) entry which is preliminary data.</text>
</comment>
<dbReference type="Proteomes" id="UP000700059">
    <property type="component" value="Unassembled WGS sequence"/>
</dbReference>
<dbReference type="RefSeq" id="WP_221531295.1">
    <property type="nucleotide sequence ID" value="NZ_JAIGYP010000001.1"/>
</dbReference>
<organism evidence="1 2">
    <name type="scientific">Helicobacter turcicus</name>
    <dbReference type="NCBI Taxonomy" id="2867412"/>
    <lineage>
        <taxon>Bacteria</taxon>
        <taxon>Pseudomonadati</taxon>
        <taxon>Campylobacterota</taxon>
        <taxon>Epsilonproteobacteria</taxon>
        <taxon>Campylobacterales</taxon>
        <taxon>Helicobacteraceae</taxon>
        <taxon>Helicobacter</taxon>
    </lineage>
</organism>
<dbReference type="EMBL" id="JAIGYQ010000001">
    <property type="protein sequence ID" value="MBX7490039.1"/>
    <property type="molecule type" value="Genomic_DNA"/>
</dbReference>
<gene>
    <name evidence="1" type="ORF">K4G57_00905</name>
</gene>
<proteinExistence type="predicted"/>
<protein>
    <recommendedName>
        <fullName evidence="3">Lipoprotein</fullName>
    </recommendedName>
</protein>
<keyword evidence="2" id="KW-1185">Reference proteome</keyword>
<evidence type="ECO:0000313" key="1">
    <source>
        <dbReference type="EMBL" id="MBX7490039.1"/>
    </source>
</evidence>
<reference evidence="1 2" key="1">
    <citation type="submission" date="2021-08" db="EMBL/GenBank/DDBJ databases">
        <title>Helicobacter spp. isolated from feces of Anatolian Ground Squirrel (Spermophilus xanthoprymnus) in Turkey.</title>
        <authorList>
            <person name="Aydin F."/>
            <person name="Abay S."/>
            <person name="Kayman T."/>
            <person name="Karakaya E."/>
            <person name="Saticioglu I.B."/>
        </authorList>
    </citation>
    <scope>NUCLEOTIDE SEQUENCE [LARGE SCALE GENOMIC DNA]</scope>
    <source>
        <strain evidence="1 2">Faydin-H70</strain>
    </source>
</reference>
<name>A0ABS7JKW4_9HELI</name>
<evidence type="ECO:0008006" key="3">
    <source>
        <dbReference type="Google" id="ProtNLM"/>
    </source>
</evidence>
<evidence type="ECO:0000313" key="2">
    <source>
        <dbReference type="Proteomes" id="UP000700059"/>
    </source>
</evidence>